<protein>
    <submittedName>
        <fullName evidence="1">Uncharacterized protein</fullName>
    </submittedName>
</protein>
<dbReference type="EMBL" id="KR029589">
    <property type="protein sequence ID" value="AKH47119.1"/>
    <property type="molecule type" value="Genomic_DNA"/>
</dbReference>
<sequence length="51" mass="5675">MLLSSMLELPPVLSVLPTRTMRPWSAQADGSIRPWFELPVAIRVLESAPTL</sequence>
<reference evidence="1" key="1">
    <citation type="journal article" date="2015" name="Front. Microbiol.">
        <title>Combining genomic sequencing methods to explore viral diversity and reveal potential virus-host interactions.</title>
        <authorList>
            <person name="Chow C.E."/>
            <person name="Winget D.M."/>
            <person name="White R.A.III."/>
            <person name="Hallam S.J."/>
            <person name="Suttle C.A."/>
        </authorList>
    </citation>
    <scope>NUCLEOTIDE SEQUENCE</scope>
    <source>
        <strain evidence="1">Anoxic2_5</strain>
    </source>
</reference>
<reference evidence="1" key="2">
    <citation type="submission" date="2015-03" db="EMBL/GenBank/DDBJ databases">
        <authorList>
            <person name="Chow C.-E.T."/>
            <person name="Winget D.M."/>
            <person name="White R.A.III."/>
            <person name="Hallam S.J."/>
            <person name="Suttle C.A."/>
        </authorList>
    </citation>
    <scope>NUCLEOTIDE SEQUENCE</scope>
    <source>
        <strain evidence="1">Anoxic2_5</strain>
    </source>
</reference>
<evidence type="ECO:0000313" key="1">
    <source>
        <dbReference type="EMBL" id="AKH47119.1"/>
    </source>
</evidence>
<accession>A0A0F7L3H7</accession>
<proteinExistence type="predicted"/>
<name>A0A0F7L3H7_9VIRU</name>
<organism evidence="1">
    <name type="scientific">uncultured marine virus</name>
    <dbReference type="NCBI Taxonomy" id="186617"/>
    <lineage>
        <taxon>Viruses</taxon>
        <taxon>environmental samples</taxon>
    </lineage>
</organism>